<sequence>MPESWYLMSQPLFNSGFEGDEFSAFAQGGFEEILESPLADDIEVYEKTLSATAVKTRAIIQGVTADNYNNSVLRQFLCRIGTLRSGQYIKARGQTWLVYSLPDNNKMYEKAIAWQCKYSIKFLSPITGKVVEYPVYDINSTQYGSGETSEDHLTLGTSQHLIYIPYNEETIKLDSGFRFLIDKNHDKPTAYRLAQIDPGGYSCGKDDGLIQWTIVESQFDEKTDNKDLMVADYYGVSDFSKPDDIPDGYSIRITTDGGEKSIVFGEKLRASIELLKDGVVLSPTKFEVSIIDGSEYGMIESIGDGYFVLYALDNREYIGHEITVEVSNLEYELSQTAVFTIRGWY</sequence>
<dbReference type="EMBL" id="BK032602">
    <property type="protein sequence ID" value="DAF50818.1"/>
    <property type="molecule type" value="Genomic_DNA"/>
</dbReference>
<organism evidence="1">
    <name type="scientific">Siphoviridae sp. ctDhw1</name>
    <dbReference type="NCBI Taxonomy" id="2827813"/>
    <lineage>
        <taxon>Viruses</taxon>
        <taxon>Duplodnaviria</taxon>
        <taxon>Heunggongvirae</taxon>
        <taxon>Uroviricota</taxon>
        <taxon>Caudoviricetes</taxon>
    </lineage>
</organism>
<protein>
    <submittedName>
        <fullName evidence="1">Head closure knob</fullName>
    </submittedName>
</protein>
<reference evidence="1" key="1">
    <citation type="journal article" date="2021" name="Proc. Natl. Acad. Sci. U.S.A.">
        <title>A Catalog of Tens of Thousands of Viruses from Human Metagenomes Reveals Hidden Associations with Chronic Diseases.</title>
        <authorList>
            <person name="Tisza M.J."/>
            <person name="Buck C.B."/>
        </authorList>
    </citation>
    <scope>NUCLEOTIDE SEQUENCE</scope>
    <source>
        <strain evidence="1">CtDhw1</strain>
    </source>
</reference>
<name>A0A8S5SJT9_9CAUD</name>
<proteinExistence type="predicted"/>
<accession>A0A8S5SJT9</accession>
<evidence type="ECO:0000313" key="1">
    <source>
        <dbReference type="EMBL" id="DAF50818.1"/>
    </source>
</evidence>